<sequence>MEYVFWPDHLSTERNGIRQVIAIRESGTEWLALALLTNEENRALNCDAKGQKLTSIGTWDRGVGFRSHRGHIKMILVQFMPPRLDLMQFYSLEPISLVLPEKDRLMRSPADRKLGGLGIQEASMPNFRLRRTINLMNMYRKHVGQLDAYLETRSDPGQNRMPRLSLYQSTRKYKISILVRYCLSYLVIFVHFVASMISCLLSKGRLSLVNISATAQQIDLRCQQLCYFPVQYFRINASSEFNKAYPCSENGVLAPNKNPGNLRDSYPCDNYPDYIRFYNTVWLIVNDISFGYSLGALLAENRSAIARSLHSYFTKYLFKKVHCFTMTLSQNPLGIKLNGELAQFLSDLFLWIIEFSYSIYIQRITSVSCIELIISILSTASCCFGVTFASSLIVDLLSVLTIHISLFYYISARMYNWQLSVMKSLLYLFYGKKRNVLRNRIDSHLFELDQILMGTLFFTILVFLLPTLMIFYAFFTVLRMVVLLPELLLESVMALLNHFPLFVLLLRLKDPQRIPGGISIHPIKGTDHFRLINNPLTVKRAFRPYGALLTMMVESYFSLSTLRQILIGRPITIQRNRMYQILYSALPDVPVATEDVWTALNNVLW</sequence>
<evidence type="ECO:0000256" key="1">
    <source>
        <dbReference type="SAM" id="Phobius"/>
    </source>
</evidence>
<protein>
    <submittedName>
        <fullName evidence="2">LADA_0H19020g1_1</fullName>
    </submittedName>
</protein>
<dbReference type="PANTHER" id="PTHR21329:SF3">
    <property type="entry name" value="PHOSPHATIDYLINOSITOL N-ACETYLGLUCOSAMINYLTRANSFERASE SUBUNIT Q"/>
    <property type="match status" value="1"/>
</dbReference>
<gene>
    <name evidence="2" type="ORF">LADA_0H19020G</name>
</gene>
<dbReference type="Pfam" id="PF05024">
    <property type="entry name" value="Gpi1"/>
    <property type="match status" value="1"/>
</dbReference>
<dbReference type="STRING" id="1266660.A0A1G4K672"/>
<feature type="transmembrane region" description="Helical" evidence="1">
    <location>
        <begin position="487"/>
        <end position="506"/>
    </location>
</feature>
<accession>A0A1G4K672</accession>
<proteinExistence type="predicted"/>
<feature type="transmembrane region" description="Helical" evidence="1">
    <location>
        <begin position="372"/>
        <end position="394"/>
    </location>
</feature>
<dbReference type="EMBL" id="LT598461">
    <property type="protein sequence ID" value="SCU99326.1"/>
    <property type="molecule type" value="Genomic_DNA"/>
</dbReference>
<keyword evidence="1" id="KW-0472">Membrane</keyword>
<evidence type="ECO:0000313" key="3">
    <source>
        <dbReference type="Proteomes" id="UP000190274"/>
    </source>
</evidence>
<reference evidence="2 3" key="1">
    <citation type="submission" date="2016-03" db="EMBL/GenBank/DDBJ databases">
        <authorList>
            <person name="Devillers H."/>
        </authorList>
    </citation>
    <scope>NUCLEOTIDE SEQUENCE [LARGE SCALE GENOMIC DNA]</scope>
    <source>
        <strain evidence="2">CBS 10888</strain>
    </source>
</reference>
<dbReference type="Proteomes" id="UP000190274">
    <property type="component" value="Chromosome H"/>
</dbReference>
<organism evidence="2 3">
    <name type="scientific">Lachancea dasiensis</name>
    <dbReference type="NCBI Taxonomy" id="1072105"/>
    <lineage>
        <taxon>Eukaryota</taxon>
        <taxon>Fungi</taxon>
        <taxon>Dikarya</taxon>
        <taxon>Ascomycota</taxon>
        <taxon>Saccharomycotina</taxon>
        <taxon>Saccharomycetes</taxon>
        <taxon>Saccharomycetales</taxon>
        <taxon>Saccharomycetaceae</taxon>
        <taxon>Lachancea</taxon>
    </lineage>
</organism>
<name>A0A1G4K672_9SACH</name>
<dbReference type="AlphaFoldDB" id="A0A1G4K672"/>
<dbReference type="InterPro" id="IPR007720">
    <property type="entry name" value="PigQ/GPI1"/>
</dbReference>
<dbReference type="PANTHER" id="PTHR21329">
    <property type="entry name" value="PHOSPHATIDYLINOSITOL N-ACETYLGLUCOSAMINYLTRANSFERASE SUBUNIT Q-RELATED"/>
    <property type="match status" value="1"/>
</dbReference>
<dbReference type="OrthoDB" id="70250at2759"/>
<dbReference type="GO" id="GO:0000506">
    <property type="term" value="C:glycosylphosphatidylinositol-N-acetylglucosaminyltransferase (GPI-GnT) complex"/>
    <property type="evidence" value="ECO:0007669"/>
    <property type="project" value="EnsemblFungi"/>
</dbReference>
<keyword evidence="3" id="KW-1185">Reference proteome</keyword>
<keyword evidence="1" id="KW-0812">Transmembrane</keyword>
<feature type="transmembrane region" description="Helical" evidence="1">
    <location>
        <begin position="406"/>
        <end position="430"/>
    </location>
</feature>
<dbReference type="GO" id="GO:0006506">
    <property type="term" value="P:GPI anchor biosynthetic process"/>
    <property type="evidence" value="ECO:0007669"/>
    <property type="project" value="EnsemblFungi"/>
</dbReference>
<evidence type="ECO:0000313" key="2">
    <source>
        <dbReference type="EMBL" id="SCU99326.1"/>
    </source>
</evidence>
<feature type="transmembrane region" description="Helical" evidence="1">
    <location>
        <begin position="451"/>
        <end position="475"/>
    </location>
</feature>
<feature type="transmembrane region" description="Helical" evidence="1">
    <location>
        <begin position="178"/>
        <end position="197"/>
    </location>
</feature>
<keyword evidence="1" id="KW-1133">Transmembrane helix</keyword>